<dbReference type="Proteomes" id="UP000481153">
    <property type="component" value="Unassembled WGS sequence"/>
</dbReference>
<dbReference type="EC" id="2.7.12.2" evidence="6"/>
<dbReference type="InterPro" id="IPR011009">
    <property type="entry name" value="Kinase-like_dom_sf"/>
</dbReference>
<evidence type="ECO:0000256" key="6">
    <source>
        <dbReference type="ARBA" id="ARBA00038999"/>
    </source>
</evidence>
<dbReference type="PROSITE" id="PS50011">
    <property type="entry name" value="PROTEIN_KINASE_DOM"/>
    <property type="match status" value="1"/>
</dbReference>
<accession>A0A6G0WZ07</accession>
<evidence type="ECO:0000256" key="11">
    <source>
        <dbReference type="SAM" id="MobiDB-lite"/>
    </source>
</evidence>
<dbReference type="SUPFAM" id="SSF56112">
    <property type="entry name" value="Protein kinase-like (PK-like)"/>
    <property type="match status" value="1"/>
</dbReference>
<evidence type="ECO:0000259" key="12">
    <source>
        <dbReference type="PROSITE" id="PS50011"/>
    </source>
</evidence>
<evidence type="ECO:0000256" key="7">
    <source>
        <dbReference type="ARBA" id="ARBA00049014"/>
    </source>
</evidence>
<organism evidence="13 14">
    <name type="scientific">Aphanomyces euteiches</name>
    <dbReference type="NCBI Taxonomy" id="100861"/>
    <lineage>
        <taxon>Eukaryota</taxon>
        <taxon>Sar</taxon>
        <taxon>Stramenopiles</taxon>
        <taxon>Oomycota</taxon>
        <taxon>Saprolegniomycetes</taxon>
        <taxon>Saprolegniales</taxon>
        <taxon>Verrucalvaceae</taxon>
        <taxon>Aphanomyces</taxon>
    </lineage>
</organism>
<evidence type="ECO:0000256" key="4">
    <source>
        <dbReference type="ARBA" id="ARBA00022840"/>
    </source>
</evidence>
<evidence type="ECO:0000313" key="14">
    <source>
        <dbReference type="Proteomes" id="UP000481153"/>
    </source>
</evidence>
<dbReference type="GO" id="GO:0004708">
    <property type="term" value="F:MAP kinase kinase activity"/>
    <property type="evidence" value="ECO:0007669"/>
    <property type="project" value="UniProtKB-EC"/>
</dbReference>
<feature type="region of interest" description="Disordered" evidence="11">
    <location>
        <begin position="16"/>
        <end position="35"/>
    </location>
</feature>
<comment type="similarity">
    <text evidence="5">Belongs to the protein kinase superfamily. STE Ser/Thr protein kinase family. MAP kinase kinase subfamily.</text>
</comment>
<evidence type="ECO:0000256" key="3">
    <source>
        <dbReference type="ARBA" id="ARBA00022777"/>
    </source>
</evidence>
<dbReference type="PANTHER" id="PTHR48013:SF9">
    <property type="entry name" value="DUAL SPECIFICITY MITOGEN-ACTIVATED PROTEIN KINASE KINASE 5"/>
    <property type="match status" value="1"/>
</dbReference>
<keyword evidence="14" id="KW-1185">Reference proteome</keyword>
<evidence type="ECO:0000313" key="13">
    <source>
        <dbReference type="EMBL" id="KAF0732801.1"/>
    </source>
</evidence>
<sequence length="331" mass="37128">MAFRLRRSAAALLDLTDSTNGSGSDNEQDDDCDVNNHPLEMSCDIGDTTFRKGSIAITSHGMEQIMPNEASPAIQDCVVDVDELEILGLLGRGCSGTVAKAKDRRTNKFYAIKTVHNVYDKTQRDQILTEIHTLYSVRTPWLVDFHGAYFKDHALSLILQFCDRGSLDTIVRSVGSIPERILACMTFQILNGLQQLREARHFHRDIKPQNILVTSDGYVKLTDFGLARQLQGTFDMAKTFVGTFKYMSPERVQNQPYDFASDIWSLGLVLVECATGAYPYDDCHSYIDIVQSIMESPAPALPPNDFSAEFQEFVADCMRKEVRPYPCKVAD</sequence>
<dbReference type="VEuPathDB" id="FungiDB:AeMF1_015249"/>
<protein>
    <recommendedName>
        <fullName evidence="6">mitogen-activated protein kinase kinase</fullName>
        <ecNumber evidence="6">2.7.12.2</ecNumber>
    </recommendedName>
</protein>
<proteinExistence type="inferred from homology"/>
<dbReference type="GO" id="GO:0005524">
    <property type="term" value="F:ATP binding"/>
    <property type="evidence" value="ECO:0007669"/>
    <property type="project" value="UniProtKB-UniRule"/>
</dbReference>
<evidence type="ECO:0000256" key="2">
    <source>
        <dbReference type="ARBA" id="ARBA00022741"/>
    </source>
</evidence>
<dbReference type="PROSITE" id="PS00107">
    <property type="entry name" value="PROTEIN_KINASE_ATP"/>
    <property type="match status" value="1"/>
</dbReference>
<evidence type="ECO:0000256" key="10">
    <source>
        <dbReference type="PROSITE-ProRule" id="PRU10141"/>
    </source>
</evidence>
<comment type="caution">
    <text evidence="13">The sequence shown here is derived from an EMBL/GenBank/DDBJ whole genome shotgun (WGS) entry which is preliminary data.</text>
</comment>
<comment type="catalytic activity">
    <reaction evidence="7">
        <text>L-seryl-[protein] + ATP = O-phospho-L-seryl-[protein] + ADP + H(+)</text>
        <dbReference type="Rhea" id="RHEA:17989"/>
        <dbReference type="Rhea" id="RHEA-COMP:9863"/>
        <dbReference type="Rhea" id="RHEA-COMP:11604"/>
        <dbReference type="ChEBI" id="CHEBI:15378"/>
        <dbReference type="ChEBI" id="CHEBI:29999"/>
        <dbReference type="ChEBI" id="CHEBI:30616"/>
        <dbReference type="ChEBI" id="CHEBI:83421"/>
        <dbReference type="ChEBI" id="CHEBI:456216"/>
        <dbReference type="EC" id="2.7.12.2"/>
    </reaction>
</comment>
<comment type="catalytic activity">
    <reaction evidence="9">
        <text>L-tyrosyl-[protein] + ATP = O-phospho-L-tyrosyl-[protein] + ADP + H(+)</text>
        <dbReference type="Rhea" id="RHEA:10596"/>
        <dbReference type="Rhea" id="RHEA-COMP:10136"/>
        <dbReference type="Rhea" id="RHEA-COMP:20101"/>
        <dbReference type="ChEBI" id="CHEBI:15378"/>
        <dbReference type="ChEBI" id="CHEBI:30616"/>
        <dbReference type="ChEBI" id="CHEBI:46858"/>
        <dbReference type="ChEBI" id="CHEBI:61978"/>
        <dbReference type="ChEBI" id="CHEBI:456216"/>
        <dbReference type="EC" id="2.7.12.2"/>
    </reaction>
</comment>
<name>A0A6G0WZ07_9STRA</name>
<comment type="catalytic activity">
    <reaction evidence="8">
        <text>L-threonyl-[protein] + ATP = O-phospho-L-threonyl-[protein] + ADP + H(+)</text>
        <dbReference type="Rhea" id="RHEA:46608"/>
        <dbReference type="Rhea" id="RHEA-COMP:11060"/>
        <dbReference type="Rhea" id="RHEA-COMP:11605"/>
        <dbReference type="ChEBI" id="CHEBI:15378"/>
        <dbReference type="ChEBI" id="CHEBI:30013"/>
        <dbReference type="ChEBI" id="CHEBI:30616"/>
        <dbReference type="ChEBI" id="CHEBI:61977"/>
        <dbReference type="ChEBI" id="CHEBI:456216"/>
        <dbReference type="EC" id="2.7.12.2"/>
    </reaction>
</comment>
<evidence type="ECO:0000256" key="8">
    <source>
        <dbReference type="ARBA" id="ARBA00049299"/>
    </source>
</evidence>
<dbReference type="InterPro" id="IPR017441">
    <property type="entry name" value="Protein_kinase_ATP_BS"/>
</dbReference>
<dbReference type="InterPro" id="IPR000719">
    <property type="entry name" value="Prot_kinase_dom"/>
</dbReference>
<dbReference type="EMBL" id="VJMJ01000128">
    <property type="protein sequence ID" value="KAF0732801.1"/>
    <property type="molecule type" value="Genomic_DNA"/>
</dbReference>
<gene>
    <name evidence="13" type="ORF">Ae201684_010131</name>
</gene>
<dbReference type="SMART" id="SM00220">
    <property type="entry name" value="S_TKc"/>
    <property type="match status" value="1"/>
</dbReference>
<dbReference type="Gene3D" id="3.30.200.20">
    <property type="entry name" value="Phosphorylase Kinase, domain 1"/>
    <property type="match status" value="1"/>
</dbReference>
<dbReference type="AlphaFoldDB" id="A0A6G0WZ07"/>
<keyword evidence="3" id="KW-0418">Kinase</keyword>
<evidence type="ECO:0000256" key="1">
    <source>
        <dbReference type="ARBA" id="ARBA00022679"/>
    </source>
</evidence>
<feature type="domain" description="Protein kinase" evidence="12">
    <location>
        <begin position="84"/>
        <end position="331"/>
    </location>
</feature>
<keyword evidence="2 10" id="KW-0547">Nucleotide-binding</keyword>
<dbReference type="Pfam" id="PF00069">
    <property type="entry name" value="Pkinase"/>
    <property type="match status" value="1"/>
</dbReference>
<feature type="binding site" evidence="10">
    <location>
        <position position="113"/>
    </location>
    <ligand>
        <name>ATP</name>
        <dbReference type="ChEBI" id="CHEBI:30616"/>
    </ligand>
</feature>
<dbReference type="PANTHER" id="PTHR48013">
    <property type="entry name" value="DUAL SPECIFICITY MITOGEN-ACTIVATED PROTEIN KINASE KINASE 5-RELATED"/>
    <property type="match status" value="1"/>
</dbReference>
<evidence type="ECO:0000256" key="5">
    <source>
        <dbReference type="ARBA" id="ARBA00038035"/>
    </source>
</evidence>
<evidence type="ECO:0000256" key="9">
    <source>
        <dbReference type="ARBA" id="ARBA00051693"/>
    </source>
</evidence>
<keyword evidence="1" id="KW-0808">Transferase</keyword>
<dbReference type="Gene3D" id="1.10.510.10">
    <property type="entry name" value="Transferase(Phosphotransferase) domain 1"/>
    <property type="match status" value="1"/>
</dbReference>
<keyword evidence="4 10" id="KW-0067">ATP-binding</keyword>
<reference evidence="13 14" key="1">
    <citation type="submission" date="2019-07" db="EMBL/GenBank/DDBJ databases">
        <title>Genomics analysis of Aphanomyces spp. identifies a new class of oomycete effector associated with host adaptation.</title>
        <authorList>
            <person name="Gaulin E."/>
        </authorList>
    </citation>
    <scope>NUCLEOTIDE SEQUENCE [LARGE SCALE GENOMIC DNA]</scope>
    <source>
        <strain evidence="13 14">ATCC 201684</strain>
    </source>
</reference>